<dbReference type="CDD" id="cd03188">
    <property type="entry name" value="GST_C_Beta"/>
    <property type="match status" value="1"/>
</dbReference>
<dbReference type="InterPro" id="IPR010987">
    <property type="entry name" value="Glutathione-S-Trfase_C-like"/>
</dbReference>
<dbReference type="NCBIfam" id="NF007831">
    <property type="entry name" value="PRK10542.1"/>
    <property type="match status" value="1"/>
</dbReference>
<dbReference type="PROSITE" id="PS50404">
    <property type="entry name" value="GST_NTER"/>
    <property type="match status" value="1"/>
</dbReference>
<dbReference type="Proteomes" id="UP000198515">
    <property type="component" value="Unassembled WGS sequence"/>
</dbReference>
<dbReference type="InterPro" id="IPR036249">
    <property type="entry name" value="Thioredoxin-like_sf"/>
</dbReference>
<dbReference type="Gene3D" id="1.20.1050.10">
    <property type="match status" value="1"/>
</dbReference>
<dbReference type="SFLD" id="SFLDG00358">
    <property type="entry name" value="Main_(cytGST)"/>
    <property type="match status" value="1"/>
</dbReference>
<evidence type="ECO:0000313" key="5">
    <source>
        <dbReference type="Proteomes" id="UP000198515"/>
    </source>
</evidence>
<dbReference type="SFLD" id="SFLDS00019">
    <property type="entry name" value="Glutathione_Transferase_(cytos"/>
    <property type="match status" value="1"/>
</dbReference>
<evidence type="ECO:0000259" key="2">
    <source>
        <dbReference type="PROSITE" id="PS50404"/>
    </source>
</evidence>
<dbReference type="GO" id="GO:0016740">
    <property type="term" value="F:transferase activity"/>
    <property type="evidence" value="ECO:0007669"/>
    <property type="project" value="UniProtKB-KW"/>
</dbReference>
<dbReference type="InterPro" id="IPR004045">
    <property type="entry name" value="Glutathione_S-Trfase_N"/>
</dbReference>
<dbReference type="EMBL" id="FMBC01000033">
    <property type="protein sequence ID" value="SCC52727.1"/>
    <property type="molecule type" value="Genomic_DNA"/>
</dbReference>
<dbReference type="Pfam" id="PF02798">
    <property type="entry name" value="GST_N"/>
    <property type="match status" value="1"/>
</dbReference>
<dbReference type="Pfam" id="PF00043">
    <property type="entry name" value="GST_C"/>
    <property type="match status" value="1"/>
</dbReference>
<evidence type="ECO:0000259" key="3">
    <source>
        <dbReference type="PROSITE" id="PS50405"/>
    </source>
</evidence>
<dbReference type="SFLD" id="SFLDG01150">
    <property type="entry name" value="Main.1:_Beta-like"/>
    <property type="match status" value="1"/>
</dbReference>
<dbReference type="OrthoDB" id="8772754at2"/>
<organism evidence="4 5">
    <name type="scientific">Kosakonia oryziphila</name>
    <dbReference type="NCBI Taxonomy" id="1005667"/>
    <lineage>
        <taxon>Bacteria</taxon>
        <taxon>Pseudomonadati</taxon>
        <taxon>Pseudomonadota</taxon>
        <taxon>Gammaproteobacteria</taxon>
        <taxon>Enterobacterales</taxon>
        <taxon>Enterobacteriaceae</taxon>
        <taxon>Kosakonia</taxon>
    </lineage>
</organism>
<dbReference type="PANTHER" id="PTHR44051:SF8">
    <property type="entry name" value="GLUTATHIONE S-TRANSFERASE GSTA"/>
    <property type="match status" value="1"/>
</dbReference>
<keyword evidence="4" id="KW-0808">Transferase</keyword>
<protein>
    <submittedName>
        <fullName evidence="4">Glutathione S-transferase</fullName>
    </submittedName>
</protein>
<accession>A0A1C4F9N7</accession>
<feature type="domain" description="GST N-terminal" evidence="2">
    <location>
        <begin position="1"/>
        <end position="81"/>
    </location>
</feature>
<dbReference type="CDD" id="cd03057">
    <property type="entry name" value="GST_N_Beta"/>
    <property type="match status" value="1"/>
</dbReference>
<reference evidence="5" key="1">
    <citation type="submission" date="2016-08" db="EMBL/GenBank/DDBJ databases">
        <authorList>
            <person name="Varghese N."/>
            <person name="Submissions Spin"/>
        </authorList>
    </citation>
    <scope>NUCLEOTIDE SEQUENCE [LARGE SCALE GENOMIC DNA]</scope>
    <source>
        <strain evidence="5">REICA_142</strain>
    </source>
</reference>
<dbReference type="PANTHER" id="PTHR44051">
    <property type="entry name" value="GLUTATHIONE S-TRANSFERASE-RELATED"/>
    <property type="match status" value="1"/>
</dbReference>
<evidence type="ECO:0000313" key="4">
    <source>
        <dbReference type="EMBL" id="SCC52727.1"/>
    </source>
</evidence>
<dbReference type="SUPFAM" id="SSF52833">
    <property type="entry name" value="Thioredoxin-like"/>
    <property type="match status" value="1"/>
</dbReference>
<dbReference type="Gene3D" id="3.40.30.10">
    <property type="entry name" value="Glutaredoxin"/>
    <property type="match status" value="1"/>
</dbReference>
<dbReference type="PROSITE" id="PS50405">
    <property type="entry name" value="GST_CTER"/>
    <property type="match status" value="1"/>
</dbReference>
<dbReference type="InterPro" id="IPR036282">
    <property type="entry name" value="Glutathione-S-Trfase_C_sf"/>
</dbReference>
<dbReference type="RefSeq" id="WP_090137025.1">
    <property type="nucleotide sequence ID" value="NZ_FMBC01000033.1"/>
</dbReference>
<dbReference type="SUPFAM" id="SSF47616">
    <property type="entry name" value="GST C-terminal domain-like"/>
    <property type="match status" value="1"/>
</dbReference>
<keyword evidence="5" id="KW-1185">Reference proteome</keyword>
<sequence>MKLFYKPGACSLASHIALRETGKDVTLVSVDLMKKRLENGEDFLSINPKGQIPALQLDDTTLVTEGVAIMQYVADSAPDSQLLAPVGTLPRYKTLEWLNFVATELHKGFTPLFRPDTPEEYKPTVRALLEKKLQYVNEALANSEWISGEHFTIADGYLFTVLRWARAVKLNMEGLSHIDAYMSRVAARPAVAAAMAAEGIQ</sequence>
<proteinExistence type="inferred from homology"/>
<dbReference type="InterPro" id="IPR040079">
    <property type="entry name" value="Glutathione_S-Trfase"/>
</dbReference>
<comment type="similarity">
    <text evidence="1">Belongs to the GST superfamily.</text>
</comment>
<gene>
    <name evidence="4" type="ORF">GA0061070_103353</name>
</gene>
<evidence type="ECO:0000256" key="1">
    <source>
        <dbReference type="RuleBase" id="RU003494"/>
    </source>
</evidence>
<dbReference type="AlphaFoldDB" id="A0A1C4F9N7"/>
<feature type="domain" description="GST C-terminal" evidence="3">
    <location>
        <begin position="87"/>
        <end position="201"/>
    </location>
</feature>
<name>A0A1C4F9N7_9ENTR</name>
<dbReference type="InterPro" id="IPR004046">
    <property type="entry name" value="GST_C"/>
</dbReference>